<evidence type="ECO:0000313" key="5">
    <source>
        <dbReference type="Proteomes" id="UP001238088"/>
    </source>
</evidence>
<reference evidence="4 5" key="1">
    <citation type="submission" date="2023-07" db="EMBL/GenBank/DDBJ databases">
        <title>Genomic Encyclopedia of Type Strains, Phase IV (KMG-IV): sequencing the most valuable type-strain genomes for metagenomic binning, comparative biology and taxonomic classification.</title>
        <authorList>
            <person name="Goeker M."/>
        </authorList>
    </citation>
    <scope>NUCLEOTIDE SEQUENCE [LARGE SCALE GENOMIC DNA]</scope>
    <source>
        <strain evidence="4 5">DSM 23494</strain>
    </source>
</reference>
<feature type="domain" description="Endonuclease YhcR N-terminal" evidence="3">
    <location>
        <begin position="43"/>
        <end position="147"/>
    </location>
</feature>
<protein>
    <submittedName>
        <fullName evidence="4">Endonuclease I</fullName>
    </submittedName>
</protein>
<dbReference type="InterPro" id="IPR044925">
    <property type="entry name" value="His-Me_finger_sf"/>
</dbReference>
<name>A0ABU0AI34_9BACI</name>
<dbReference type="GO" id="GO:0004519">
    <property type="term" value="F:endonuclease activity"/>
    <property type="evidence" value="ECO:0007669"/>
    <property type="project" value="UniProtKB-KW"/>
</dbReference>
<keyword evidence="2" id="KW-0378">Hydrolase</keyword>
<comment type="caution">
    <text evidence="4">The sequence shown here is derived from an EMBL/GenBank/DDBJ whole genome shotgun (WGS) entry which is preliminary data.</text>
</comment>
<dbReference type="Pfam" id="PF04231">
    <property type="entry name" value="Endonuclease_1"/>
    <property type="match status" value="1"/>
</dbReference>
<gene>
    <name evidence="4" type="ORF">J2S17_002798</name>
</gene>
<accession>A0ABU0AI34</accession>
<dbReference type="SUPFAM" id="SSF54060">
    <property type="entry name" value="His-Me finger endonucleases"/>
    <property type="match status" value="1"/>
</dbReference>
<keyword evidence="4" id="KW-0255">Endonuclease</keyword>
<dbReference type="EMBL" id="JAUSUB010000011">
    <property type="protein sequence ID" value="MDQ0270912.1"/>
    <property type="molecule type" value="Genomic_DNA"/>
</dbReference>
<keyword evidence="5" id="KW-1185">Reference proteome</keyword>
<evidence type="ECO:0000256" key="1">
    <source>
        <dbReference type="ARBA" id="ARBA00022722"/>
    </source>
</evidence>
<dbReference type="PANTHER" id="PTHR33607">
    <property type="entry name" value="ENDONUCLEASE-1"/>
    <property type="match status" value="1"/>
</dbReference>
<proteinExistence type="predicted"/>
<dbReference type="Pfam" id="PF19886">
    <property type="entry name" value="DUF6359"/>
    <property type="match status" value="1"/>
</dbReference>
<dbReference type="InterPro" id="IPR007346">
    <property type="entry name" value="Endonuclease-I"/>
</dbReference>
<keyword evidence="1" id="KW-0540">Nuclease</keyword>
<evidence type="ECO:0000256" key="2">
    <source>
        <dbReference type="ARBA" id="ARBA00022801"/>
    </source>
</evidence>
<dbReference type="PANTHER" id="PTHR33607:SF2">
    <property type="entry name" value="ENDONUCLEASE-1"/>
    <property type="match status" value="1"/>
</dbReference>
<evidence type="ECO:0000313" key="4">
    <source>
        <dbReference type="EMBL" id="MDQ0270912.1"/>
    </source>
</evidence>
<dbReference type="InterPro" id="IPR045939">
    <property type="entry name" value="YhcR_N"/>
</dbReference>
<organism evidence="4 5">
    <name type="scientific">Cytobacillus purgationiresistens</name>
    <dbReference type="NCBI Taxonomy" id="863449"/>
    <lineage>
        <taxon>Bacteria</taxon>
        <taxon>Bacillati</taxon>
        <taxon>Bacillota</taxon>
        <taxon>Bacilli</taxon>
        <taxon>Bacillales</taxon>
        <taxon>Bacillaceae</taxon>
        <taxon>Cytobacillus</taxon>
    </lineage>
</organism>
<evidence type="ECO:0000259" key="3">
    <source>
        <dbReference type="Pfam" id="PF19886"/>
    </source>
</evidence>
<dbReference type="Proteomes" id="UP001238088">
    <property type="component" value="Unassembled WGS sequence"/>
</dbReference>
<sequence>MESKRKMPKFLLPIILVVGASLTLFFSIESNGKSGEGSWSSPFTVDQAIQNQTGNIHTIEGYVIGQPISESSVISGDFSNDHAMALADSPKEHKIEKMIYVQIPAEQRLQFGLKTNADLLGEKVQITGELTAYFTKPGVKQVEKMALDTKPIEEENQEYDENYYKGAIGKTGEELKTALHKIISGHNEISYAEVWEALKQTDEDPENNDHVLLFYTGRSQAKASNGADPDDWNREHIWAKSHGGFGNEQGAGTDLHHLRPTDVSVNGSRGNLDFDNGGKEHDEALGNYYDHDSWEPRDEVKGDVARMLFYMDVRYEGNPGEIDLELNDKVNNGKKPNHGKLSILLEWHQEDPVDDFERKRNDIIYDEFQFNRNPFIDNPEWAEEIWGTE</sequence>
<dbReference type="RefSeq" id="WP_307475712.1">
    <property type="nucleotide sequence ID" value="NZ_JAUSUB010000011.1"/>
</dbReference>